<evidence type="ECO:0000256" key="1">
    <source>
        <dbReference type="SAM" id="MobiDB-lite"/>
    </source>
</evidence>
<dbReference type="AlphaFoldDB" id="A0A9P3G976"/>
<proteinExistence type="predicted"/>
<name>A0A9P3G976_9APHY</name>
<keyword evidence="3" id="KW-1185">Reference proteome</keyword>
<dbReference type="Proteomes" id="UP000703269">
    <property type="component" value="Unassembled WGS sequence"/>
</dbReference>
<feature type="region of interest" description="Disordered" evidence="1">
    <location>
        <begin position="83"/>
        <end position="112"/>
    </location>
</feature>
<evidence type="ECO:0000313" key="3">
    <source>
        <dbReference type="Proteomes" id="UP000703269"/>
    </source>
</evidence>
<organism evidence="2 3">
    <name type="scientific">Phanerochaete sordida</name>
    <dbReference type="NCBI Taxonomy" id="48140"/>
    <lineage>
        <taxon>Eukaryota</taxon>
        <taxon>Fungi</taxon>
        <taxon>Dikarya</taxon>
        <taxon>Basidiomycota</taxon>
        <taxon>Agaricomycotina</taxon>
        <taxon>Agaricomycetes</taxon>
        <taxon>Polyporales</taxon>
        <taxon>Phanerochaetaceae</taxon>
        <taxon>Phanerochaete</taxon>
    </lineage>
</organism>
<sequence>MFEPRPRPARTSRHLQVLQLSARVAIASKKNRRHIWGYRGPFVRCVALRNNTELPNDIATTQEIYQRVQASIRSAKRGCIHTLNSGNVTRDTARGPVSRRGHGRRGEEEKEK</sequence>
<dbReference type="EMBL" id="BPQB01000014">
    <property type="protein sequence ID" value="GJE89760.1"/>
    <property type="molecule type" value="Genomic_DNA"/>
</dbReference>
<reference evidence="2 3" key="1">
    <citation type="submission" date="2021-08" db="EMBL/GenBank/DDBJ databases">
        <title>Draft Genome Sequence of Phanerochaete sordida strain YK-624.</title>
        <authorList>
            <person name="Mori T."/>
            <person name="Dohra H."/>
            <person name="Suzuki T."/>
            <person name="Kawagishi H."/>
            <person name="Hirai H."/>
        </authorList>
    </citation>
    <scope>NUCLEOTIDE SEQUENCE [LARGE SCALE GENOMIC DNA]</scope>
    <source>
        <strain evidence="2 3">YK-624</strain>
    </source>
</reference>
<accession>A0A9P3G976</accession>
<comment type="caution">
    <text evidence="2">The sequence shown here is derived from an EMBL/GenBank/DDBJ whole genome shotgun (WGS) entry which is preliminary data.</text>
</comment>
<gene>
    <name evidence="2" type="ORF">PsYK624_058670</name>
</gene>
<evidence type="ECO:0000313" key="2">
    <source>
        <dbReference type="EMBL" id="GJE89760.1"/>
    </source>
</evidence>
<protein>
    <submittedName>
        <fullName evidence="2">Uncharacterized protein</fullName>
    </submittedName>
</protein>